<dbReference type="RefSeq" id="WP_089996906.1">
    <property type="nucleotide sequence ID" value="NZ_FOIZ01000002.1"/>
</dbReference>
<name>A0A1I0RTU8_9RHOB</name>
<keyword evidence="6" id="KW-1185">Reference proteome</keyword>
<evidence type="ECO:0000313" key="5">
    <source>
        <dbReference type="EMBL" id="SEW44850.1"/>
    </source>
</evidence>
<organism evidence="5 6">
    <name type="scientific">Cognatiyoonia koreensis</name>
    <dbReference type="NCBI Taxonomy" id="364200"/>
    <lineage>
        <taxon>Bacteria</taxon>
        <taxon>Pseudomonadati</taxon>
        <taxon>Pseudomonadota</taxon>
        <taxon>Alphaproteobacteria</taxon>
        <taxon>Rhodobacterales</taxon>
        <taxon>Paracoccaceae</taxon>
        <taxon>Cognatiyoonia</taxon>
    </lineage>
</organism>
<dbReference type="EMBL" id="FOIZ01000002">
    <property type="protein sequence ID" value="SEW44850.1"/>
    <property type="molecule type" value="Genomic_DNA"/>
</dbReference>
<evidence type="ECO:0000259" key="4">
    <source>
        <dbReference type="PROSITE" id="PS50949"/>
    </source>
</evidence>
<dbReference type="Pfam" id="PF00392">
    <property type="entry name" value="GntR"/>
    <property type="match status" value="1"/>
</dbReference>
<evidence type="ECO:0000313" key="6">
    <source>
        <dbReference type="Proteomes" id="UP000199167"/>
    </source>
</evidence>
<evidence type="ECO:0000256" key="1">
    <source>
        <dbReference type="ARBA" id="ARBA00023015"/>
    </source>
</evidence>
<dbReference type="InterPro" id="IPR008920">
    <property type="entry name" value="TF_FadR/GntR_C"/>
</dbReference>
<dbReference type="SMART" id="SM00895">
    <property type="entry name" value="FCD"/>
    <property type="match status" value="1"/>
</dbReference>
<keyword evidence="1" id="KW-0805">Transcription regulation</keyword>
<dbReference type="InterPro" id="IPR011711">
    <property type="entry name" value="GntR_C"/>
</dbReference>
<keyword evidence="3" id="KW-0804">Transcription</keyword>
<evidence type="ECO:0000256" key="2">
    <source>
        <dbReference type="ARBA" id="ARBA00023125"/>
    </source>
</evidence>
<dbReference type="Pfam" id="PF07729">
    <property type="entry name" value="FCD"/>
    <property type="match status" value="1"/>
</dbReference>
<dbReference type="OrthoDB" id="8638122at2"/>
<dbReference type="SUPFAM" id="SSF46785">
    <property type="entry name" value="Winged helix' DNA-binding domain"/>
    <property type="match status" value="1"/>
</dbReference>
<dbReference type="Proteomes" id="UP000199167">
    <property type="component" value="Unassembled WGS sequence"/>
</dbReference>
<proteinExistence type="predicted"/>
<keyword evidence="2" id="KW-0238">DNA-binding</keyword>
<dbReference type="AlphaFoldDB" id="A0A1I0RTU8"/>
<reference evidence="5 6" key="1">
    <citation type="submission" date="2016-10" db="EMBL/GenBank/DDBJ databases">
        <authorList>
            <person name="de Groot N.N."/>
        </authorList>
    </citation>
    <scope>NUCLEOTIDE SEQUENCE [LARGE SCALE GENOMIC DNA]</scope>
    <source>
        <strain evidence="5 6">DSM 17925</strain>
    </source>
</reference>
<dbReference type="InterPro" id="IPR036388">
    <property type="entry name" value="WH-like_DNA-bd_sf"/>
</dbReference>
<dbReference type="GO" id="GO:0003700">
    <property type="term" value="F:DNA-binding transcription factor activity"/>
    <property type="evidence" value="ECO:0007669"/>
    <property type="project" value="InterPro"/>
</dbReference>
<dbReference type="SUPFAM" id="SSF48008">
    <property type="entry name" value="GntR ligand-binding domain-like"/>
    <property type="match status" value="1"/>
</dbReference>
<protein>
    <submittedName>
        <fullName evidence="5">Transcriptional regulator, GntR family</fullName>
    </submittedName>
</protein>
<dbReference type="Gene3D" id="1.20.120.530">
    <property type="entry name" value="GntR ligand-binding domain-like"/>
    <property type="match status" value="1"/>
</dbReference>
<dbReference type="Gene3D" id="1.10.10.10">
    <property type="entry name" value="Winged helix-like DNA-binding domain superfamily/Winged helix DNA-binding domain"/>
    <property type="match status" value="1"/>
</dbReference>
<dbReference type="InterPro" id="IPR036390">
    <property type="entry name" value="WH_DNA-bd_sf"/>
</dbReference>
<sequence>MSGLSNLIDRRTSADVVFDALYDEIVSLRMLPGAKISEAEIAATYGVSRQPVRDAFRRLGNMGFLLIRPQKATEIQKFSVAAITSARFLRTAVEIEVVKRAVERWTDGQAAAYLENLAEQDNAVHNHDADAFHELDFDFHRQLCGTAGAAFAFDDIMESKAQVDRLCLLSMMDNDAMATLVSDHRAIFNCLKARDSVAIEAAVRLHMTRLDGTIKRVRESHPDYFI</sequence>
<dbReference type="InterPro" id="IPR000524">
    <property type="entry name" value="Tscrpt_reg_HTH_GntR"/>
</dbReference>
<accession>A0A1I0RTU8</accession>
<dbReference type="STRING" id="364200.SAMN04488515_3252"/>
<dbReference type="PANTHER" id="PTHR43537">
    <property type="entry name" value="TRANSCRIPTIONAL REGULATOR, GNTR FAMILY"/>
    <property type="match status" value="1"/>
</dbReference>
<gene>
    <name evidence="5" type="ORF">SAMN04488515_3252</name>
</gene>
<feature type="domain" description="HTH gntR-type" evidence="4">
    <location>
        <begin position="11"/>
        <end position="78"/>
    </location>
</feature>
<dbReference type="PROSITE" id="PS50949">
    <property type="entry name" value="HTH_GNTR"/>
    <property type="match status" value="1"/>
</dbReference>
<dbReference type="SMART" id="SM00345">
    <property type="entry name" value="HTH_GNTR"/>
    <property type="match status" value="1"/>
</dbReference>
<evidence type="ECO:0000256" key="3">
    <source>
        <dbReference type="ARBA" id="ARBA00023163"/>
    </source>
</evidence>
<dbReference type="PANTHER" id="PTHR43537:SF6">
    <property type="entry name" value="HTH-TYPE TRANSCRIPTIONAL REPRESSOR RSPR"/>
    <property type="match status" value="1"/>
</dbReference>
<dbReference type="GO" id="GO:0003677">
    <property type="term" value="F:DNA binding"/>
    <property type="evidence" value="ECO:0007669"/>
    <property type="project" value="UniProtKB-KW"/>
</dbReference>